<feature type="coiled-coil region" evidence="5">
    <location>
        <begin position="368"/>
        <end position="402"/>
    </location>
</feature>
<comment type="subcellular location">
    <subcellularLocation>
        <location evidence="1">Cytoplasm</location>
        <location evidence="1">Cytoskeleton</location>
        <location evidence="1">Microtubule organizing center</location>
        <location evidence="1">Centrosome</location>
    </subcellularLocation>
</comment>
<feature type="coiled-coil region" evidence="5">
    <location>
        <begin position="447"/>
        <end position="641"/>
    </location>
</feature>
<dbReference type="InterPro" id="IPR052116">
    <property type="entry name" value="Centro_Cilium_Assembly"/>
</dbReference>
<evidence type="ECO:0000256" key="1">
    <source>
        <dbReference type="ARBA" id="ARBA00004300"/>
    </source>
</evidence>
<keyword evidence="2" id="KW-0963">Cytoplasm</keyword>
<evidence type="ECO:0000256" key="4">
    <source>
        <dbReference type="ARBA" id="ARBA00023212"/>
    </source>
</evidence>
<feature type="coiled-coil region" evidence="5">
    <location>
        <begin position="265"/>
        <end position="338"/>
    </location>
</feature>
<organism evidence="6 7">
    <name type="scientific">Sinanodonta woodiana</name>
    <name type="common">Chinese pond mussel</name>
    <name type="synonym">Anodonta woodiana</name>
    <dbReference type="NCBI Taxonomy" id="1069815"/>
    <lineage>
        <taxon>Eukaryota</taxon>
        <taxon>Metazoa</taxon>
        <taxon>Spiralia</taxon>
        <taxon>Lophotrochozoa</taxon>
        <taxon>Mollusca</taxon>
        <taxon>Bivalvia</taxon>
        <taxon>Autobranchia</taxon>
        <taxon>Heteroconchia</taxon>
        <taxon>Palaeoheterodonta</taxon>
        <taxon>Unionida</taxon>
        <taxon>Unionoidea</taxon>
        <taxon>Unionidae</taxon>
        <taxon>Unioninae</taxon>
        <taxon>Sinanodonta</taxon>
    </lineage>
</organism>
<name>A0ABD3WT20_SINWO</name>
<evidence type="ECO:0000313" key="6">
    <source>
        <dbReference type="EMBL" id="KAL3875902.1"/>
    </source>
</evidence>
<evidence type="ECO:0000256" key="3">
    <source>
        <dbReference type="ARBA" id="ARBA00023054"/>
    </source>
</evidence>
<keyword evidence="4" id="KW-0206">Cytoskeleton</keyword>
<keyword evidence="7" id="KW-1185">Reference proteome</keyword>
<accession>A0ABD3WT20</accession>
<keyword evidence="3 5" id="KW-0175">Coiled coil</keyword>
<dbReference type="PANTHER" id="PTHR23170">
    <property type="entry name" value="NY-REN-58 ANTIGEN"/>
    <property type="match status" value="1"/>
</dbReference>
<dbReference type="PANTHER" id="PTHR23170:SF3">
    <property type="entry name" value="LEUCINE-RICH REPEAT-CONTAINING PROTEIN 45"/>
    <property type="match status" value="1"/>
</dbReference>
<evidence type="ECO:0000256" key="5">
    <source>
        <dbReference type="SAM" id="Coils"/>
    </source>
</evidence>
<dbReference type="Pfam" id="PF13516">
    <property type="entry name" value="LRR_6"/>
    <property type="match status" value="4"/>
</dbReference>
<evidence type="ECO:0000256" key="2">
    <source>
        <dbReference type="ARBA" id="ARBA00022490"/>
    </source>
</evidence>
<protein>
    <recommendedName>
        <fullName evidence="8">Leucine-rich repeat-containing protein 45</fullName>
    </recommendedName>
</protein>
<dbReference type="InterPro" id="IPR032675">
    <property type="entry name" value="LRR_dom_sf"/>
</dbReference>
<evidence type="ECO:0008006" key="8">
    <source>
        <dbReference type="Google" id="ProtNLM"/>
    </source>
</evidence>
<dbReference type="Proteomes" id="UP001634394">
    <property type="component" value="Unassembled WGS sequence"/>
</dbReference>
<comment type="caution">
    <text evidence="6">The sequence shown here is derived from an EMBL/GenBank/DDBJ whole genome shotgun (WGS) entry which is preliminary data.</text>
</comment>
<reference evidence="6 7" key="1">
    <citation type="submission" date="2024-11" db="EMBL/GenBank/DDBJ databases">
        <title>Chromosome-level genome assembly of the freshwater bivalve Anodonta woodiana.</title>
        <authorList>
            <person name="Chen X."/>
        </authorList>
    </citation>
    <scope>NUCLEOTIDE SEQUENCE [LARGE SCALE GENOMIC DNA]</scope>
    <source>
        <strain evidence="6">MN2024</strain>
        <tissue evidence="6">Gills</tissue>
    </source>
</reference>
<dbReference type="InterPro" id="IPR001611">
    <property type="entry name" value="Leu-rich_rpt"/>
</dbReference>
<dbReference type="EMBL" id="JBJQND010000005">
    <property type="protein sequence ID" value="KAL3875902.1"/>
    <property type="molecule type" value="Genomic_DNA"/>
</dbReference>
<evidence type="ECO:0000313" key="7">
    <source>
        <dbReference type="Proteomes" id="UP001634394"/>
    </source>
</evidence>
<dbReference type="SMART" id="SM00368">
    <property type="entry name" value="LRR_RI"/>
    <property type="match status" value="3"/>
</dbReference>
<gene>
    <name evidence="6" type="ORF">ACJMK2_033807</name>
</gene>
<dbReference type="AlphaFoldDB" id="A0ABD3WT20"/>
<dbReference type="SUPFAM" id="SSF52047">
    <property type="entry name" value="RNI-like"/>
    <property type="match status" value="1"/>
</dbReference>
<dbReference type="GO" id="GO:0005813">
    <property type="term" value="C:centrosome"/>
    <property type="evidence" value="ECO:0007669"/>
    <property type="project" value="UniProtKB-SubCell"/>
</dbReference>
<sequence>MEDFRHTYVRLCRENHIETQDTVINQLKSLQHSTKKDKNVLDLSTCSLTSKTCAVLGKILATDRSFLEVKFADCMLSEDAIKGLCHGFSRNVYCRKLDLKGNNIRGPGAESLGKLLRNNKCVLSICLEWNALGMLDNSFARFCEGLAENNVLQALDLRNNQISHDAAAELARALKQNNNLHALDLRWNNVGLLGGRALLEMLQTNKTLTRVELAGNNIPADILKAIDTAISQNEDRALLTDDFRKKTTTLTKHIQQIEETKALQVNELMDTIETQEDLLRKSKRSTNQKISQLQETLEERKSAFNSLAAKLAMTESELALAEQKNNDYMVLINKLKHELSEYTNVHQSDIRREREERAAMEMKLLKEISESNDKNIVYETKVEDLERKCRHQQDQIFELKEQVTQLHAELKMKGTQFDEHLSQERARTKNSLQEADQLKLKEIMFVKQEATETEKALRDRIQRLEMTRLELEEEISRQKTVNMTDKLHAEEQINITKQKIKYEEENRMKQLEEKLRMMQIAKDEMESQYIQNQSLVSELNSKNSSLTLEVESLKRRLNTLNEELAEKNNITLAEVGKVKLDLQQALNKQEAERMAQKELREKLSEADSKATEQLMKYRDTIESKEREILSLQEKLRAREYELSRVREEELQRAQVLQNAVMNYVSKVPQPSR</sequence>
<dbReference type="Gene3D" id="3.80.10.10">
    <property type="entry name" value="Ribonuclease Inhibitor"/>
    <property type="match status" value="2"/>
</dbReference>
<proteinExistence type="predicted"/>